<sequence length="51" mass="5807">MVESWRRREAVLVFVCLSLMVWLITMGAGSTVKEVKRSQIALTDVIVLKRS</sequence>
<dbReference type="EMBL" id="JYDO01000056">
    <property type="protein sequence ID" value="KRZ74000.1"/>
    <property type="molecule type" value="Genomic_DNA"/>
</dbReference>
<gene>
    <name evidence="1" type="ORF">T10_11903</name>
</gene>
<evidence type="ECO:0000313" key="1">
    <source>
        <dbReference type="EMBL" id="KRZ74000.1"/>
    </source>
</evidence>
<name>A0A0V1MR39_9BILA</name>
<protein>
    <submittedName>
        <fullName evidence="1">Uncharacterized protein</fullName>
    </submittedName>
</protein>
<proteinExistence type="predicted"/>
<organism evidence="1 2">
    <name type="scientific">Trichinella papuae</name>
    <dbReference type="NCBI Taxonomy" id="268474"/>
    <lineage>
        <taxon>Eukaryota</taxon>
        <taxon>Metazoa</taxon>
        <taxon>Ecdysozoa</taxon>
        <taxon>Nematoda</taxon>
        <taxon>Enoplea</taxon>
        <taxon>Dorylaimia</taxon>
        <taxon>Trichinellida</taxon>
        <taxon>Trichinellidae</taxon>
        <taxon>Trichinella</taxon>
    </lineage>
</organism>
<reference evidence="1 2" key="1">
    <citation type="submission" date="2015-01" db="EMBL/GenBank/DDBJ databases">
        <title>Evolution of Trichinella species and genotypes.</title>
        <authorList>
            <person name="Korhonen P.K."/>
            <person name="Edoardo P."/>
            <person name="Giuseppe L.R."/>
            <person name="Gasser R.B."/>
        </authorList>
    </citation>
    <scope>NUCLEOTIDE SEQUENCE [LARGE SCALE GENOMIC DNA]</scope>
    <source>
        <strain evidence="1">ISS1980</strain>
    </source>
</reference>
<keyword evidence="2" id="KW-1185">Reference proteome</keyword>
<dbReference type="Proteomes" id="UP000054843">
    <property type="component" value="Unassembled WGS sequence"/>
</dbReference>
<comment type="caution">
    <text evidence="1">The sequence shown here is derived from an EMBL/GenBank/DDBJ whole genome shotgun (WGS) entry which is preliminary data.</text>
</comment>
<evidence type="ECO:0000313" key="2">
    <source>
        <dbReference type="Proteomes" id="UP000054843"/>
    </source>
</evidence>
<dbReference type="AlphaFoldDB" id="A0A0V1MR39"/>
<accession>A0A0V1MR39</accession>